<dbReference type="OrthoDB" id="6381435at2759"/>
<feature type="compositionally biased region" description="Basic and acidic residues" evidence="2">
    <location>
        <begin position="1685"/>
        <end position="1700"/>
    </location>
</feature>
<feature type="region of interest" description="Disordered" evidence="2">
    <location>
        <begin position="666"/>
        <end position="699"/>
    </location>
</feature>
<feature type="compositionally biased region" description="Basic and acidic residues" evidence="2">
    <location>
        <begin position="35"/>
        <end position="47"/>
    </location>
</feature>
<evidence type="ECO:0000313" key="3">
    <source>
        <dbReference type="EMBL" id="CAD7244354.1"/>
    </source>
</evidence>
<evidence type="ECO:0000256" key="2">
    <source>
        <dbReference type="SAM" id="MobiDB-lite"/>
    </source>
</evidence>
<evidence type="ECO:0000313" key="4">
    <source>
        <dbReference type="Proteomes" id="UP000677054"/>
    </source>
</evidence>
<dbReference type="PANTHER" id="PTHR15742:SF5">
    <property type="entry name" value="GIRDIN"/>
    <property type="match status" value="1"/>
</dbReference>
<dbReference type="EMBL" id="LR900135">
    <property type="protein sequence ID" value="CAD7244354.1"/>
    <property type="molecule type" value="Genomic_DNA"/>
</dbReference>
<feature type="compositionally biased region" description="Acidic residues" evidence="2">
    <location>
        <begin position="518"/>
        <end position="527"/>
    </location>
</feature>
<keyword evidence="1" id="KW-0175">Coiled coil</keyword>
<feature type="region of interest" description="Disordered" evidence="2">
    <location>
        <begin position="932"/>
        <end position="965"/>
    </location>
</feature>
<gene>
    <name evidence="3" type="ORF">DSTB1V02_LOCUS4251</name>
</gene>
<organism evidence="3">
    <name type="scientific">Darwinula stevensoni</name>
    <dbReference type="NCBI Taxonomy" id="69355"/>
    <lineage>
        <taxon>Eukaryota</taxon>
        <taxon>Metazoa</taxon>
        <taxon>Ecdysozoa</taxon>
        <taxon>Arthropoda</taxon>
        <taxon>Crustacea</taxon>
        <taxon>Oligostraca</taxon>
        <taxon>Ostracoda</taxon>
        <taxon>Podocopa</taxon>
        <taxon>Podocopida</taxon>
        <taxon>Darwinulocopina</taxon>
        <taxon>Darwinuloidea</taxon>
        <taxon>Darwinulidae</taxon>
        <taxon>Darwinula</taxon>
    </lineage>
</organism>
<feature type="region of interest" description="Disordered" evidence="2">
    <location>
        <begin position="501"/>
        <end position="529"/>
    </location>
</feature>
<name>A0A7R9A147_9CRUS</name>
<feature type="region of interest" description="Disordered" evidence="2">
    <location>
        <begin position="1609"/>
        <end position="1730"/>
    </location>
</feature>
<feature type="compositionally biased region" description="Basic and acidic residues" evidence="2">
    <location>
        <begin position="859"/>
        <end position="871"/>
    </location>
</feature>
<dbReference type="Gene3D" id="1.10.287.1490">
    <property type="match status" value="1"/>
</dbReference>
<feature type="coiled-coil region" evidence="1">
    <location>
        <begin position="1387"/>
        <end position="1421"/>
    </location>
</feature>
<feature type="compositionally biased region" description="Basic and acidic residues" evidence="2">
    <location>
        <begin position="1707"/>
        <end position="1717"/>
    </location>
</feature>
<feature type="region of interest" description="Disordered" evidence="2">
    <location>
        <begin position="610"/>
        <end position="638"/>
    </location>
</feature>
<feature type="compositionally biased region" description="Polar residues" evidence="2">
    <location>
        <begin position="848"/>
        <end position="857"/>
    </location>
</feature>
<protein>
    <submittedName>
        <fullName evidence="3">Uncharacterized protein</fullName>
    </submittedName>
</protein>
<dbReference type="EMBL" id="CAJPEV010000618">
    <property type="protein sequence ID" value="CAG0886979.1"/>
    <property type="molecule type" value="Genomic_DNA"/>
</dbReference>
<dbReference type="PANTHER" id="PTHR15742">
    <property type="entry name" value="GIRDIN"/>
    <property type="match status" value="1"/>
</dbReference>
<evidence type="ECO:0000256" key="1">
    <source>
        <dbReference type="SAM" id="Coils"/>
    </source>
</evidence>
<feature type="region of interest" description="Disordered" evidence="2">
    <location>
        <begin position="35"/>
        <end position="161"/>
    </location>
</feature>
<sequence>MPRGEFDPLCPLGFHPQVRWPTRCKRCFRDYNDHAAAKADKKTEEKSVVGSNSKESNSKGADQRAAEAKEDAPITKRKKSTGEAGEKTERKRTSKNPDGQVRKRKLQITGLKEVQTDEQDDETTSNPDVAFIIQVKSTRPKRDDDDVTSIQTETSDATTLHTDATDTTLTGDKFEDIQEQMTLLRKENEKLQLQVARLEKERNETSQRQLVASERRLAGEAATELVRMRQQLSNYKGQLEDLTDENRSLKADIKELQAQAEKKTEAQRQVEELRAKLHAAETLCEELMDENDDMKREIKDLEEEIEEMQDNFREDQAEEYRDLKKELEQTAKNCRILQFKLRKAVRRSEELEVEKTHLESKFEDVSAQDLGSPLGDNKERLQTLEQELSVARDVSARMRQEMENLKDALKATEQDKALIKRRMSGDLTVDTSQLALRHKERAGVLHGDETGKLVRELHDALEREADLKEQLKFSEAEATSLRKKLTRVEEENETLAMQISKMAAKSKAVRQRSRDGLESDSEQEEEAQSAVDLKIQLELNEQETSILRKKVDDLEVEKEAFQKELLCLQEQLATKTKRTTTEASPKWEAKVAQLEEQLASYKKQLAEKEKEIERSSKMKSRTVANRNSGTAEKEKDRTVDLKQQMEAVEQEAIILRTKINELEKENEKLTSQNKSLNLRLGSRRGSNQSLTEDDRPGKQTDLEIALKDLQRQLDETKKHSSQEIKLLQEEKELLEAEVKSLKSEKETLESRFGQKASVGGKKRPRERKKVDTATRIELKRFVEELEAELDCLQARLDEKGDEGGRRGSRSIIEELEKAKKELILEKDKNESLSLEKKKLETKLKFETGSSSDKTVANETLERERKLHQETRNKLTALEKELQSYKTRSRDHEQYIEKKEKWKQVESRQSDVAMGWLKEREDLKKQIEEFKGKASKNERQLEQLKKDTQEKVIDSIEKNQTEENRRKMENAKRQMEHEIKTFKEENSNLKLKVAALEKKAEEAEGKKSERLESQLKDKEKELETLRKKLLEAEVHDHISTKWEARAQDMERELEEQKQEYEDLATKYNLLEEDYVVIKARLTMEKEAINSDLNELRREHKILEGELQTLRETYNLRQDTWIKEKLDMQEKIQDLEEKLLRSGGLAWEWEKAKLQDKADLADRLRKELDVLHSQMDHLREEYEKCRNQLEDYERVTRAQKSLQLDTSQMEKEIRDLRTRLQEEEKSHKSEMTGLRMRHEAQMAKTNHDMAALRQQVSRAGRERDTFKEMLEGAQRTIAELKADTNRLKDRQAQKAQLEECYQQIEEIQERVASLEDELSDARLENVRMSTDFATEKAHLQLRVVQLQTKVNELEEDRILGSGRTSRLSGVKTRMELTWQKEREETGRLLQETNAANKEIRAAFLEAEHEREDARRQLRELHASMKKDQAHTKFKVEEVQRDLLEIRDSHSKLRIMNDRLKRDKDRAEREKEDLRSAIHKALEGLAKDIKSRMEDNTSSMKGTSSQDMRKFLEAVQELCHDTEKQRLRTLPMGNVRSIALVWLLGWMEFHRVDSQLWEGETEAEVETEEFLELDAPLGKNEKNASIWAGAETGSASSLTSFDGSLGGSTEFKFRTLPNPNREGSFDRNSTKSEVVPGTDGGRKEKKGVASTIKQKLKQLTKSRSIEETSTAESAAVAGIHTKKTLGSKIKEKFRSTSKERQSSFEDEEANKEIYRPKMDKPLTLTNRTKTKKK</sequence>
<keyword evidence="4" id="KW-1185">Reference proteome</keyword>
<reference evidence="3" key="1">
    <citation type="submission" date="2020-11" db="EMBL/GenBank/DDBJ databases">
        <authorList>
            <person name="Tran Van P."/>
        </authorList>
    </citation>
    <scope>NUCLEOTIDE SEQUENCE</scope>
</reference>
<proteinExistence type="predicted"/>
<feature type="coiled-coil region" evidence="1">
    <location>
        <begin position="174"/>
        <end position="422"/>
    </location>
</feature>
<accession>A0A7R9A147</accession>
<feature type="coiled-coil region" evidence="1">
    <location>
        <begin position="1447"/>
        <end position="1481"/>
    </location>
</feature>
<feature type="compositionally biased region" description="Basic and acidic residues" evidence="2">
    <location>
        <begin position="61"/>
        <end position="91"/>
    </location>
</feature>
<feature type="region of interest" description="Disordered" evidence="2">
    <location>
        <begin position="848"/>
        <end position="871"/>
    </location>
</feature>
<feature type="compositionally biased region" description="Polar residues" evidence="2">
    <location>
        <begin position="49"/>
        <end position="60"/>
    </location>
</feature>
<dbReference type="InterPro" id="IPR049885">
    <property type="entry name" value="MTCL1-3"/>
</dbReference>
<dbReference type="Proteomes" id="UP000677054">
    <property type="component" value="Unassembled WGS sequence"/>
</dbReference>